<name>A0ACB9MP53_9MYRT</name>
<evidence type="ECO:0000313" key="2">
    <source>
        <dbReference type="Proteomes" id="UP001057402"/>
    </source>
</evidence>
<dbReference type="Proteomes" id="UP001057402">
    <property type="component" value="Chromosome 9"/>
</dbReference>
<dbReference type="EMBL" id="CM042888">
    <property type="protein sequence ID" value="KAI4324601.1"/>
    <property type="molecule type" value="Genomic_DNA"/>
</dbReference>
<comment type="caution">
    <text evidence="1">The sequence shown here is derived from an EMBL/GenBank/DDBJ whole genome shotgun (WGS) entry which is preliminary data.</text>
</comment>
<protein>
    <submittedName>
        <fullName evidence="1">Uncharacterized protein</fullName>
    </submittedName>
</protein>
<keyword evidence="2" id="KW-1185">Reference proteome</keyword>
<accession>A0ACB9MP53</accession>
<organism evidence="1 2">
    <name type="scientific">Melastoma candidum</name>
    <dbReference type="NCBI Taxonomy" id="119954"/>
    <lineage>
        <taxon>Eukaryota</taxon>
        <taxon>Viridiplantae</taxon>
        <taxon>Streptophyta</taxon>
        <taxon>Embryophyta</taxon>
        <taxon>Tracheophyta</taxon>
        <taxon>Spermatophyta</taxon>
        <taxon>Magnoliopsida</taxon>
        <taxon>eudicotyledons</taxon>
        <taxon>Gunneridae</taxon>
        <taxon>Pentapetalae</taxon>
        <taxon>rosids</taxon>
        <taxon>malvids</taxon>
        <taxon>Myrtales</taxon>
        <taxon>Melastomataceae</taxon>
        <taxon>Melastomatoideae</taxon>
        <taxon>Melastomateae</taxon>
        <taxon>Melastoma</taxon>
    </lineage>
</organism>
<gene>
    <name evidence="1" type="ORF">MLD38_030073</name>
</gene>
<reference evidence="2" key="1">
    <citation type="journal article" date="2023" name="Front. Plant Sci.">
        <title>Chromosomal-level genome assembly of Melastoma candidum provides insights into trichome evolution.</title>
        <authorList>
            <person name="Zhong Y."/>
            <person name="Wu W."/>
            <person name="Sun C."/>
            <person name="Zou P."/>
            <person name="Liu Y."/>
            <person name="Dai S."/>
            <person name="Zhou R."/>
        </authorList>
    </citation>
    <scope>NUCLEOTIDE SEQUENCE [LARGE SCALE GENOMIC DNA]</scope>
</reference>
<evidence type="ECO:0000313" key="1">
    <source>
        <dbReference type="EMBL" id="KAI4324601.1"/>
    </source>
</evidence>
<sequence length="468" mass="52591">MGWTHPQISLQEMVNLVKGFVEILVLGCGYQSTGVLANWDVPNLRKAFQWAEFFESFFLEFSNSEYYRESAKELDGVILELTSTASFPQGLAHLSSTMLTKARKLVVEQLLRGLPLRNEHLRAVVVATVETDVCGISNVEDGSLSQYLNTLTLQCTTPESELFSNGSGKFLRESCSDRDANMDEKPVVGGYTGICIQALLKRKSSASCALDLATEQNVISHAVTSNNPNECGETCRQGRQWAATTVANEGNEEEQVMVMISHQWKVRTLSFFLDKRTARLVSGARILFTAPQAQWSRLLDQLNIPEELNDDSSSAKVELLLFGCISRRWSGIVKHFSSNSFSYGNTLEMLSEIYKLLPERHERFWDVAPSVENALIEYLTKLLNGRLSLLWRLHPILPAVAIPSSSLLFKVYLSKIERLLGDDSPTSRCCTCSQEKVEHSNCDLAERIWCLHMSHVRCSHLWHPSSDD</sequence>
<proteinExistence type="predicted"/>